<dbReference type="EMBL" id="CM029037">
    <property type="protein sequence ID" value="KAG2659363.1"/>
    <property type="molecule type" value="Genomic_DNA"/>
</dbReference>
<gene>
    <name evidence="2" type="ORF">PVAP13_1KG349800</name>
</gene>
<evidence type="ECO:0000313" key="2">
    <source>
        <dbReference type="EMBL" id="KAG2659363.1"/>
    </source>
</evidence>
<feature type="compositionally biased region" description="Low complexity" evidence="1">
    <location>
        <begin position="49"/>
        <end position="64"/>
    </location>
</feature>
<evidence type="ECO:0000256" key="1">
    <source>
        <dbReference type="SAM" id="MobiDB-lite"/>
    </source>
</evidence>
<dbReference type="AlphaFoldDB" id="A0A8T0XQD0"/>
<feature type="region of interest" description="Disordered" evidence="1">
    <location>
        <begin position="195"/>
        <end position="243"/>
    </location>
</feature>
<sequence>MVKTDYRDLCGVPPSHDVLHRSPSSPSDLVDSSENDAGMDPSNISVTPGSSGSSSDGNGGSSASVRTSSRGRRCMSSFPMGAQLATTDGGGSGSSSPPSSSSMGPNLEPHSGQPKDSPSNQVQRLLLVSPVRSPAATNNDVLIMDGVLVDNRPNTSSSARCSVSFIYNNGPINRRSISISDLVFVSSGSQSAIDAGSIGGSGGRSIGSSGQIPHREDPRVMQAQRNRHSEVGSQNQRRQHQGAGRQEFINPFNQGQDFVNPFNMPRRLAFPINFQQTLPYYSTTGSGCHCQELRTTPMLHPWCPSIQ</sequence>
<comment type="caution">
    <text evidence="2">The sequence shown here is derived from an EMBL/GenBank/DDBJ whole genome shotgun (WGS) entry which is preliminary data.</text>
</comment>
<feature type="compositionally biased region" description="Low complexity" evidence="1">
    <location>
        <begin position="94"/>
        <end position="105"/>
    </location>
</feature>
<protein>
    <submittedName>
        <fullName evidence="2">Uncharacterized protein</fullName>
    </submittedName>
</protein>
<accession>A0A8T0XQD0</accession>
<keyword evidence="3" id="KW-1185">Reference proteome</keyword>
<evidence type="ECO:0000313" key="3">
    <source>
        <dbReference type="Proteomes" id="UP000823388"/>
    </source>
</evidence>
<name>A0A8T0XQD0_PANVG</name>
<dbReference type="Proteomes" id="UP000823388">
    <property type="component" value="Chromosome 1K"/>
</dbReference>
<feature type="region of interest" description="Disordered" evidence="1">
    <location>
        <begin position="1"/>
        <end position="120"/>
    </location>
</feature>
<proteinExistence type="predicted"/>
<feature type="compositionally biased region" description="Low complexity" evidence="1">
    <location>
        <begin position="22"/>
        <end position="32"/>
    </location>
</feature>
<organism evidence="2 3">
    <name type="scientific">Panicum virgatum</name>
    <name type="common">Blackwell switchgrass</name>
    <dbReference type="NCBI Taxonomy" id="38727"/>
    <lineage>
        <taxon>Eukaryota</taxon>
        <taxon>Viridiplantae</taxon>
        <taxon>Streptophyta</taxon>
        <taxon>Embryophyta</taxon>
        <taxon>Tracheophyta</taxon>
        <taxon>Spermatophyta</taxon>
        <taxon>Magnoliopsida</taxon>
        <taxon>Liliopsida</taxon>
        <taxon>Poales</taxon>
        <taxon>Poaceae</taxon>
        <taxon>PACMAD clade</taxon>
        <taxon>Panicoideae</taxon>
        <taxon>Panicodae</taxon>
        <taxon>Paniceae</taxon>
        <taxon>Panicinae</taxon>
        <taxon>Panicum</taxon>
        <taxon>Panicum sect. Hiantes</taxon>
    </lineage>
</organism>
<reference evidence="2" key="1">
    <citation type="submission" date="2020-05" db="EMBL/GenBank/DDBJ databases">
        <title>WGS assembly of Panicum virgatum.</title>
        <authorList>
            <person name="Lovell J.T."/>
            <person name="Jenkins J."/>
            <person name="Shu S."/>
            <person name="Juenger T.E."/>
            <person name="Schmutz J."/>
        </authorList>
    </citation>
    <scope>NUCLEOTIDE SEQUENCE</scope>
    <source>
        <strain evidence="2">AP13</strain>
    </source>
</reference>